<evidence type="ECO:0000313" key="1">
    <source>
        <dbReference type="EMBL" id="PZW25695.1"/>
    </source>
</evidence>
<reference evidence="1 2" key="1">
    <citation type="submission" date="2018-06" db="EMBL/GenBank/DDBJ databases">
        <title>Genomic Encyclopedia of Archaeal and Bacterial Type Strains, Phase II (KMG-II): from individual species to whole genera.</title>
        <authorList>
            <person name="Goeker M."/>
        </authorList>
    </citation>
    <scope>NUCLEOTIDE SEQUENCE [LARGE SCALE GENOMIC DNA]</scope>
    <source>
        <strain evidence="1 2">ATCC BAA-1881</strain>
    </source>
</reference>
<comment type="caution">
    <text evidence="1">The sequence shown here is derived from an EMBL/GenBank/DDBJ whole genome shotgun (WGS) entry which is preliminary data.</text>
</comment>
<name>A0A326UBY1_THEHA</name>
<evidence type="ECO:0008006" key="3">
    <source>
        <dbReference type="Google" id="ProtNLM"/>
    </source>
</evidence>
<dbReference type="RefSeq" id="WP_111324523.1">
    <property type="nucleotide sequence ID" value="NZ_BIFX01000001.1"/>
</dbReference>
<dbReference type="Proteomes" id="UP000248806">
    <property type="component" value="Unassembled WGS sequence"/>
</dbReference>
<keyword evidence="2" id="KW-1185">Reference proteome</keyword>
<dbReference type="EMBL" id="QKUF01000017">
    <property type="protein sequence ID" value="PZW25695.1"/>
    <property type="molecule type" value="Genomic_DNA"/>
</dbReference>
<protein>
    <recommendedName>
        <fullName evidence="3">Rad52/22 family double-strand break repair protein</fullName>
    </recommendedName>
</protein>
<sequence length="224" mass="24654">MSNNTFNPREHLITIKNRQGATEYLPVQWRLVWFRSECPEGSIETELLQLDLERETEEEAFVWNAEKRRSEKVVKTAKGLAVFRATVKDGKGGSATATKMEKAASFPDFLEKAETGAIGRALAALGYGTQFAPELDEEHRIVDSPVGGQGGAAPSRNGATGVMSAEAAADAQVTERQIANIRKLCQHLGKEEPQNITSLSFLGAKKMIEDLTNEYKERKQNKAS</sequence>
<proteinExistence type="predicted"/>
<dbReference type="AlphaFoldDB" id="A0A326UBY1"/>
<evidence type="ECO:0000313" key="2">
    <source>
        <dbReference type="Proteomes" id="UP000248806"/>
    </source>
</evidence>
<accession>A0A326UBY1</accession>
<gene>
    <name evidence="1" type="ORF">EI42_04188</name>
</gene>
<dbReference type="OrthoDB" id="160261at2"/>
<organism evidence="1 2">
    <name type="scientific">Thermosporothrix hazakensis</name>
    <dbReference type="NCBI Taxonomy" id="644383"/>
    <lineage>
        <taxon>Bacteria</taxon>
        <taxon>Bacillati</taxon>
        <taxon>Chloroflexota</taxon>
        <taxon>Ktedonobacteria</taxon>
        <taxon>Ktedonobacterales</taxon>
        <taxon>Thermosporotrichaceae</taxon>
        <taxon>Thermosporothrix</taxon>
    </lineage>
</organism>